<protein>
    <submittedName>
        <fullName evidence="1">Uncharacterized protein</fullName>
    </submittedName>
</protein>
<accession>A0A0C9ZTS3</accession>
<proteinExistence type="predicted"/>
<sequence length="53" mass="5800">MPTPICTVHLTRAAVTAGCTTYVASQVKSKYYVLYRKLHEAWVVAGCVLNIAT</sequence>
<gene>
    <name evidence="1" type="ORF">PISMIDRAFT_672818</name>
</gene>
<dbReference type="Proteomes" id="UP000054018">
    <property type="component" value="Unassembled WGS sequence"/>
</dbReference>
<evidence type="ECO:0000313" key="1">
    <source>
        <dbReference type="EMBL" id="KIK29354.1"/>
    </source>
</evidence>
<name>A0A0C9ZTS3_9AGAM</name>
<reference evidence="1 2" key="1">
    <citation type="submission" date="2014-04" db="EMBL/GenBank/DDBJ databases">
        <authorList>
            <consortium name="DOE Joint Genome Institute"/>
            <person name="Kuo A."/>
            <person name="Kohler A."/>
            <person name="Costa M.D."/>
            <person name="Nagy L.G."/>
            <person name="Floudas D."/>
            <person name="Copeland A."/>
            <person name="Barry K.W."/>
            <person name="Cichocki N."/>
            <person name="Veneault-Fourrey C."/>
            <person name="LaButti K."/>
            <person name="Lindquist E.A."/>
            <person name="Lipzen A."/>
            <person name="Lundell T."/>
            <person name="Morin E."/>
            <person name="Murat C."/>
            <person name="Sun H."/>
            <person name="Tunlid A."/>
            <person name="Henrissat B."/>
            <person name="Grigoriev I.V."/>
            <person name="Hibbett D.S."/>
            <person name="Martin F."/>
            <person name="Nordberg H.P."/>
            <person name="Cantor M.N."/>
            <person name="Hua S.X."/>
        </authorList>
    </citation>
    <scope>NUCLEOTIDE SEQUENCE [LARGE SCALE GENOMIC DNA]</scope>
    <source>
        <strain evidence="1 2">441</strain>
    </source>
</reference>
<evidence type="ECO:0000313" key="2">
    <source>
        <dbReference type="Proteomes" id="UP000054018"/>
    </source>
</evidence>
<dbReference type="HOGENOM" id="CLU_3069620_0_0_1"/>
<organism evidence="1 2">
    <name type="scientific">Pisolithus microcarpus 441</name>
    <dbReference type="NCBI Taxonomy" id="765257"/>
    <lineage>
        <taxon>Eukaryota</taxon>
        <taxon>Fungi</taxon>
        <taxon>Dikarya</taxon>
        <taxon>Basidiomycota</taxon>
        <taxon>Agaricomycotina</taxon>
        <taxon>Agaricomycetes</taxon>
        <taxon>Agaricomycetidae</taxon>
        <taxon>Boletales</taxon>
        <taxon>Sclerodermatineae</taxon>
        <taxon>Pisolithaceae</taxon>
        <taxon>Pisolithus</taxon>
    </lineage>
</organism>
<keyword evidence="2" id="KW-1185">Reference proteome</keyword>
<dbReference type="EMBL" id="KN833690">
    <property type="protein sequence ID" value="KIK29354.1"/>
    <property type="molecule type" value="Genomic_DNA"/>
</dbReference>
<dbReference type="AlphaFoldDB" id="A0A0C9ZTS3"/>
<reference evidence="2" key="2">
    <citation type="submission" date="2015-01" db="EMBL/GenBank/DDBJ databases">
        <title>Evolutionary Origins and Diversification of the Mycorrhizal Mutualists.</title>
        <authorList>
            <consortium name="DOE Joint Genome Institute"/>
            <consortium name="Mycorrhizal Genomics Consortium"/>
            <person name="Kohler A."/>
            <person name="Kuo A."/>
            <person name="Nagy L.G."/>
            <person name="Floudas D."/>
            <person name="Copeland A."/>
            <person name="Barry K.W."/>
            <person name="Cichocki N."/>
            <person name="Veneault-Fourrey C."/>
            <person name="LaButti K."/>
            <person name="Lindquist E.A."/>
            <person name="Lipzen A."/>
            <person name="Lundell T."/>
            <person name="Morin E."/>
            <person name="Murat C."/>
            <person name="Riley R."/>
            <person name="Ohm R."/>
            <person name="Sun H."/>
            <person name="Tunlid A."/>
            <person name="Henrissat B."/>
            <person name="Grigoriev I.V."/>
            <person name="Hibbett D.S."/>
            <person name="Martin F."/>
        </authorList>
    </citation>
    <scope>NUCLEOTIDE SEQUENCE [LARGE SCALE GENOMIC DNA]</scope>
    <source>
        <strain evidence="2">441</strain>
    </source>
</reference>